<evidence type="ECO:0000313" key="2">
    <source>
        <dbReference type="EMBL" id="MFD2170219.1"/>
    </source>
</evidence>
<accession>A0ABW4ZY15</accession>
<proteinExistence type="predicted"/>
<feature type="transmembrane region" description="Helical" evidence="1">
    <location>
        <begin position="32"/>
        <end position="51"/>
    </location>
</feature>
<sequence length="58" mass="6634">MGRKKVWVLVLIFIGILFSLFINFGQEWVEKAPLIGWSGAAVCYLIALLIARSGRRRR</sequence>
<keyword evidence="1" id="KW-1133">Transmembrane helix</keyword>
<keyword evidence="1" id="KW-0812">Transmembrane</keyword>
<reference evidence="3" key="1">
    <citation type="journal article" date="2019" name="Int. J. Syst. Evol. Microbiol.">
        <title>The Global Catalogue of Microorganisms (GCM) 10K type strain sequencing project: providing services to taxonomists for standard genome sequencing and annotation.</title>
        <authorList>
            <consortium name="The Broad Institute Genomics Platform"/>
            <consortium name="The Broad Institute Genome Sequencing Center for Infectious Disease"/>
            <person name="Wu L."/>
            <person name="Ma J."/>
        </authorList>
    </citation>
    <scope>NUCLEOTIDE SEQUENCE [LARGE SCALE GENOMIC DNA]</scope>
    <source>
        <strain evidence="3">CGMCC 1.13574</strain>
    </source>
</reference>
<keyword evidence="1" id="KW-0472">Membrane</keyword>
<comment type="caution">
    <text evidence="2">The sequence shown here is derived from an EMBL/GenBank/DDBJ whole genome shotgun (WGS) entry which is preliminary data.</text>
</comment>
<dbReference type="EMBL" id="JBHUIO010000005">
    <property type="protein sequence ID" value="MFD2170219.1"/>
    <property type="molecule type" value="Genomic_DNA"/>
</dbReference>
<organism evidence="2 3">
    <name type="scientific">Tumebacillus lipolyticus</name>
    <dbReference type="NCBI Taxonomy" id="1280370"/>
    <lineage>
        <taxon>Bacteria</taxon>
        <taxon>Bacillati</taxon>
        <taxon>Bacillota</taxon>
        <taxon>Bacilli</taxon>
        <taxon>Bacillales</taxon>
        <taxon>Alicyclobacillaceae</taxon>
        <taxon>Tumebacillus</taxon>
    </lineage>
</organism>
<evidence type="ECO:0000256" key="1">
    <source>
        <dbReference type="SAM" id="Phobius"/>
    </source>
</evidence>
<dbReference type="RefSeq" id="WP_386045969.1">
    <property type="nucleotide sequence ID" value="NZ_JBHUIO010000005.1"/>
</dbReference>
<protein>
    <submittedName>
        <fullName evidence="2">Uncharacterized protein</fullName>
    </submittedName>
</protein>
<gene>
    <name evidence="2" type="ORF">ACFSOY_09435</name>
</gene>
<dbReference type="Proteomes" id="UP001597343">
    <property type="component" value="Unassembled WGS sequence"/>
</dbReference>
<name>A0ABW4ZY15_9BACL</name>
<keyword evidence="3" id="KW-1185">Reference proteome</keyword>
<evidence type="ECO:0000313" key="3">
    <source>
        <dbReference type="Proteomes" id="UP001597343"/>
    </source>
</evidence>
<feature type="transmembrane region" description="Helical" evidence="1">
    <location>
        <begin position="7"/>
        <end position="26"/>
    </location>
</feature>